<organism evidence="1 2">
    <name type="scientific">Triparma strigata</name>
    <dbReference type="NCBI Taxonomy" id="1606541"/>
    <lineage>
        <taxon>Eukaryota</taxon>
        <taxon>Sar</taxon>
        <taxon>Stramenopiles</taxon>
        <taxon>Ochrophyta</taxon>
        <taxon>Bolidophyceae</taxon>
        <taxon>Parmales</taxon>
        <taxon>Triparmaceae</taxon>
        <taxon>Triparma</taxon>
    </lineage>
</organism>
<dbReference type="AlphaFoldDB" id="A0A9W7BQH2"/>
<comment type="caution">
    <text evidence="1">The sequence shown here is derived from an EMBL/GenBank/DDBJ whole genome shotgun (WGS) entry which is preliminary data.</text>
</comment>
<dbReference type="Proteomes" id="UP001165085">
    <property type="component" value="Unassembled WGS sequence"/>
</dbReference>
<proteinExistence type="predicted"/>
<keyword evidence="2" id="KW-1185">Reference proteome</keyword>
<evidence type="ECO:0000313" key="2">
    <source>
        <dbReference type="Proteomes" id="UP001165085"/>
    </source>
</evidence>
<protein>
    <submittedName>
        <fullName evidence="1">Uncharacterized protein</fullName>
    </submittedName>
</protein>
<reference evidence="2" key="1">
    <citation type="journal article" date="2023" name="Commun. Biol.">
        <title>Genome analysis of Parmales, the sister group of diatoms, reveals the evolutionary specialization of diatoms from phago-mixotrophs to photoautotrophs.</title>
        <authorList>
            <person name="Ban H."/>
            <person name="Sato S."/>
            <person name="Yoshikawa S."/>
            <person name="Yamada K."/>
            <person name="Nakamura Y."/>
            <person name="Ichinomiya M."/>
            <person name="Sato N."/>
            <person name="Blanc-Mathieu R."/>
            <person name="Endo H."/>
            <person name="Kuwata A."/>
            <person name="Ogata H."/>
        </authorList>
    </citation>
    <scope>NUCLEOTIDE SEQUENCE [LARGE SCALE GENOMIC DNA]</scope>
    <source>
        <strain evidence="2">NIES 3701</strain>
    </source>
</reference>
<dbReference type="EMBL" id="BRXY01000404">
    <property type="protein sequence ID" value="GMH92716.1"/>
    <property type="molecule type" value="Genomic_DNA"/>
</dbReference>
<gene>
    <name evidence="1" type="ORF">TrST_g1804</name>
</gene>
<dbReference type="OrthoDB" id="10524327at2759"/>
<sequence length="209" mass="22694">MTAYGDESTIATYIAEDDLNDGSVIFAGGGGARGGLVRDKWGNIIRTCEIAGCQYKTGVTNDMKRQKAAKHGIDVIWFSCDQDGCDYKAKQATSNDTNEMFMILTCNGTTAIKTAATIRRRQRATSNDTNGMFMILTFDGTTVIKMGATTRQSKQAISNNTNSNFMILTFNGTSAIKTAATIRQSKQATSNYTNSSFMILTFDGFPAIK</sequence>
<accession>A0A9W7BQH2</accession>
<name>A0A9W7BQH2_9STRA</name>
<evidence type="ECO:0000313" key="1">
    <source>
        <dbReference type="EMBL" id="GMH92716.1"/>
    </source>
</evidence>